<dbReference type="Gene3D" id="3.40.50.300">
    <property type="entry name" value="P-loop containing nucleotide triphosphate hydrolases"/>
    <property type="match status" value="1"/>
</dbReference>
<accession>T1IIU3</accession>
<dbReference type="Pfam" id="PF08433">
    <property type="entry name" value="KTI12"/>
    <property type="match status" value="1"/>
</dbReference>
<proteinExistence type="predicted"/>
<dbReference type="PANTHER" id="PTHR20873">
    <property type="entry name" value="L-SERYL-TRNA(SEC) KINASE"/>
    <property type="match status" value="1"/>
</dbReference>
<dbReference type="GO" id="GO:0000049">
    <property type="term" value="F:tRNA binding"/>
    <property type="evidence" value="ECO:0007669"/>
    <property type="project" value="TreeGrafter"/>
</dbReference>
<dbReference type="eggNOG" id="KOG4622">
    <property type="taxonomic scope" value="Eukaryota"/>
</dbReference>
<reference evidence="3" key="2">
    <citation type="submission" date="2015-02" db="UniProtKB">
        <authorList>
            <consortium name="EnsemblMetazoa"/>
        </authorList>
    </citation>
    <scope>IDENTIFICATION</scope>
</reference>
<evidence type="ECO:0000313" key="4">
    <source>
        <dbReference type="Proteomes" id="UP000014500"/>
    </source>
</evidence>
<keyword evidence="4" id="KW-1185">Reference proteome</keyword>
<dbReference type="SUPFAM" id="SSF52540">
    <property type="entry name" value="P-loop containing nucleoside triphosphate hydrolases"/>
    <property type="match status" value="1"/>
</dbReference>
<dbReference type="STRING" id="126957.T1IIU3"/>
<dbReference type="GO" id="GO:0005524">
    <property type="term" value="F:ATP binding"/>
    <property type="evidence" value="ECO:0007669"/>
    <property type="project" value="UniProtKB-KW"/>
</dbReference>
<dbReference type="EnsemblMetazoa" id="SMAR000796-RA">
    <property type="protein sequence ID" value="SMAR000796-PA"/>
    <property type="gene ID" value="SMAR000796"/>
</dbReference>
<dbReference type="HOGENOM" id="CLU_060632_0_0_1"/>
<evidence type="ECO:0000313" key="3">
    <source>
        <dbReference type="EnsemblMetazoa" id="SMAR000796-PA"/>
    </source>
</evidence>
<dbReference type="AlphaFoldDB" id="T1IIU3"/>
<name>T1IIU3_STRMM</name>
<protein>
    <recommendedName>
        <fullName evidence="5">L-seryl-tRNA(Sec) kinase</fullName>
    </recommendedName>
</protein>
<dbReference type="GO" id="GO:0016301">
    <property type="term" value="F:kinase activity"/>
    <property type="evidence" value="ECO:0007669"/>
    <property type="project" value="TreeGrafter"/>
</dbReference>
<dbReference type="InterPro" id="IPR027417">
    <property type="entry name" value="P-loop_NTPase"/>
</dbReference>
<dbReference type="PhylomeDB" id="T1IIU3"/>
<dbReference type="InterPro" id="IPR013641">
    <property type="entry name" value="KTI12/PSTK"/>
</dbReference>
<dbReference type="OMA" id="CDISIAL"/>
<reference evidence="4" key="1">
    <citation type="submission" date="2011-05" db="EMBL/GenBank/DDBJ databases">
        <authorList>
            <person name="Richards S.R."/>
            <person name="Qu J."/>
            <person name="Jiang H."/>
            <person name="Jhangiani S.N."/>
            <person name="Agravi P."/>
            <person name="Goodspeed R."/>
            <person name="Gross S."/>
            <person name="Mandapat C."/>
            <person name="Jackson L."/>
            <person name="Mathew T."/>
            <person name="Pu L."/>
            <person name="Thornton R."/>
            <person name="Saada N."/>
            <person name="Wilczek-Boney K.B."/>
            <person name="Lee S."/>
            <person name="Kovar C."/>
            <person name="Wu Y."/>
            <person name="Scherer S.E."/>
            <person name="Worley K.C."/>
            <person name="Muzny D.M."/>
            <person name="Gibbs R."/>
        </authorList>
    </citation>
    <scope>NUCLEOTIDE SEQUENCE</scope>
    <source>
        <strain evidence="4">Brora</strain>
    </source>
</reference>
<dbReference type="PANTHER" id="PTHR20873:SF0">
    <property type="entry name" value="L-SERYL-TRNA(SEC) KINASE"/>
    <property type="match status" value="1"/>
</dbReference>
<keyword evidence="2" id="KW-0067">ATP-binding</keyword>
<evidence type="ECO:0000256" key="1">
    <source>
        <dbReference type="ARBA" id="ARBA00022741"/>
    </source>
</evidence>
<keyword evidence="1" id="KW-0547">Nucleotide-binding</keyword>
<evidence type="ECO:0008006" key="5">
    <source>
        <dbReference type="Google" id="ProtNLM"/>
    </source>
</evidence>
<dbReference type="InterPro" id="IPR052648">
    <property type="entry name" value="Ser-tRNA(Sec)_kinase"/>
</dbReference>
<organism evidence="3 4">
    <name type="scientific">Strigamia maritima</name>
    <name type="common">European centipede</name>
    <name type="synonym">Geophilus maritimus</name>
    <dbReference type="NCBI Taxonomy" id="126957"/>
    <lineage>
        <taxon>Eukaryota</taxon>
        <taxon>Metazoa</taxon>
        <taxon>Ecdysozoa</taxon>
        <taxon>Arthropoda</taxon>
        <taxon>Myriapoda</taxon>
        <taxon>Chilopoda</taxon>
        <taxon>Pleurostigmophora</taxon>
        <taxon>Geophilomorpha</taxon>
        <taxon>Linotaeniidae</taxon>
        <taxon>Strigamia</taxon>
    </lineage>
</organism>
<dbReference type="Proteomes" id="UP000014500">
    <property type="component" value="Unassembled WGS sequence"/>
</dbReference>
<dbReference type="EMBL" id="JH430212">
    <property type="status" value="NOT_ANNOTATED_CDS"/>
    <property type="molecule type" value="Genomic_DNA"/>
</dbReference>
<evidence type="ECO:0000256" key="2">
    <source>
        <dbReference type="ARBA" id="ARBA00022840"/>
    </source>
</evidence>
<sequence>MACVSCVLGIPGTGKTQFCLQLSSLLKREFCDSSVLIVSYDSLIPAKEEELLINSSINDPKLSEWKNRRRRIVNAVGGLLGDFFEKQEFANEEMEEIRTSILAQNKIDKSLRLNKNLFVIIDDNLYYRSMRYEYFQVARTYECGFCQIYLNCDISIALQRNTSRMHSVSEEVIKAMANKLEEPLPDKSQWEKYSISICTSFEVTDSELSKTTELIRTSIENPFQQLNEIDEEIKQNSRQISNTNIIHQVDNFLRKAAGQLIKQLNCYTVLQSFIITHFLFPFKGKSASQINEVNTARQTVLKAVKSGYLILPSELTTLVETGLIVNASKSDKLKEFLLEKLKEQLSKC</sequence>